<dbReference type="Pfam" id="PF00248">
    <property type="entry name" value="Aldo_ket_red"/>
    <property type="match status" value="1"/>
</dbReference>
<dbReference type="InterPro" id="IPR020471">
    <property type="entry name" value="AKR"/>
</dbReference>
<dbReference type="SUPFAM" id="SSF51430">
    <property type="entry name" value="NAD(P)-linked oxidoreductase"/>
    <property type="match status" value="1"/>
</dbReference>
<name>A0A8H3ZMF7_9PEZI</name>
<dbReference type="Proteomes" id="UP000434172">
    <property type="component" value="Unassembled WGS sequence"/>
</dbReference>
<accession>A0A8H3ZMF7</accession>
<proteinExistence type="predicted"/>
<dbReference type="InterPro" id="IPR023210">
    <property type="entry name" value="NADP_OxRdtase_dom"/>
</dbReference>
<protein>
    <submittedName>
        <fullName evidence="3">Putative aldo/keto reductase</fullName>
    </submittedName>
</protein>
<keyword evidence="4" id="KW-1185">Reference proteome</keyword>
<dbReference type="InterPro" id="IPR050523">
    <property type="entry name" value="AKR_Detox_Biosynth"/>
</dbReference>
<organism evidence="3 4">
    <name type="scientific">Colletotrichum asianum</name>
    <dbReference type="NCBI Taxonomy" id="702518"/>
    <lineage>
        <taxon>Eukaryota</taxon>
        <taxon>Fungi</taxon>
        <taxon>Dikarya</taxon>
        <taxon>Ascomycota</taxon>
        <taxon>Pezizomycotina</taxon>
        <taxon>Sordariomycetes</taxon>
        <taxon>Hypocreomycetidae</taxon>
        <taxon>Glomerellales</taxon>
        <taxon>Glomerellaceae</taxon>
        <taxon>Colletotrichum</taxon>
        <taxon>Colletotrichum gloeosporioides species complex</taxon>
    </lineage>
</organism>
<dbReference type="EMBL" id="WOWK01000141">
    <property type="protein sequence ID" value="KAF0316975.1"/>
    <property type="molecule type" value="Genomic_DNA"/>
</dbReference>
<evidence type="ECO:0000313" key="3">
    <source>
        <dbReference type="EMBL" id="KAF0316975.1"/>
    </source>
</evidence>
<dbReference type="PRINTS" id="PR00069">
    <property type="entry name" value="ALDKETRDTASE"/>
</dbReference>
<dbReference type="PANTHER" id="PTHR43364:SF4">
    <property type="entry name" value="NAD(P)-LINKED OXIDOREDUCTASE SUPERFAMILY PROTEIN"/>
    <property type="match status" value="1"/>
</dbReference>
<evidence type="ECO:0000313" key="4">
    <source>
        <dbReference type="Proteomes" id="UP000434172"/>
    </source>
</evidence>
<comment type="caution">
    <text evidence="3">The sequence shown here is derived from an EMBL/GenBank/DDBJ whole genome shotgun (WGS) entry which is preliminary data.</text>
</comment>
<dbReference type="CDD" id="cd19093">
    <property type="entry name" value="AKR_AtPLR-like"/>
    <property type="match status" value="1"/>
</dbReference>
<dbReference type="OrthoDB" id="1659429at2759"/>
<gene>
    <name evidence="3" type="ORF">GQ607_015772</name>
</gene>
<sequence>MDQALQTALSTGLSSVSGFHSNKPKAVDPELAGKNVLPQSFCPTAKDRQSFPAFNGPVKASYLSIGGWPWGDKATWHYDESEWIKIQEAWQILYDAGINFIDTAEAYGNGESEKIVGDLVQGLPRDNFVVQTKFFSTPMKAENFIHPVDAPVTSLKASLERLRLDFVDIYLVHGPIHLQSFSNIAEGMAKCVKEGLTRAVGVANYDNEDVFKIRDELKKYNVPLATNQCEFSVLRRYPEISGSIRKCQASDIIFQSYSSLGQGRLSGKYTPENPPPKEYRFSSYDMKDIEPTIAVLREIAEKRGKSPASVALNYNIGKGAVPVVGIRRAEQAREAIDALGWRLSDEEVIAIDKVSVEGQTTSLWQQG</sequence>
<reference evidence="3 4" key="1">
    <citation type="submission" date="2019-12" db="EMBL/GenBank/DDBJ databases">
        <title>A genome sequence resource for the geographically widespread anthracnose pathogen Colletotrichum asianum.</title>
        <authorList>
            <person name="Meng Y."/>
        </authorList>
    </citation>
    <scope>NUCLEOTIDE SEQUENCE [LARGE SCALE GENOMIC DNA]</scope>
    <source>
        <strain evidence="3 4">ICMP 18580</strain>
    </source>
</reference>
<keyword evidence="1" id="KW-0560">Oxidoreductase</keyword>
<dbReference type="InterPro" id="IPR036812">
    <property type="entry name" value="NAD(P)_OxRdtase_dom_sf"/>
</dbReference>
<dbReference type="Gene3D" id="3.20.20.100">
    <property type="entry name" value="NADP-dependent oxidoreductase domain"/>
    <property type="match status" value="1"/>
</dbReference>
<dbReference type="GO" id="GO:0016491">
    <property type="term" value="F:oxidoreductase activity"/>
    <property type="evidence" value="ECO:0007669"/>
    <property type="project" value="UniProtKB-KW"/>
</dbReference>
<dbReference type="PANTHER" id="PTHR43364">
    <property type="entry name" value="NADH-SPECIFIC METHYLGLYOXAL REDUCTASE-RELATED"/>
    <property type="match status" value="1"/>
</dbReference>
<feature type="domain" description="NADP-dependent oxidoreductase" evidence="2">
    <location>
        <begin position="63"/>
        <end position="354"/>
    </location>
</feature>
<dbReference type="AlphaFoldDB" id="A0A8H3ZMF7"/>
<evidence type="ECO:0000256" key="1">
    <source>
        <dbReference type="ARBA" id="ARBA00023002"/>
    </source>
</evidence>
<evidence type="ECO:0000259" key="2">
    <source>
        <dbReference type="Pfam" id="PF00248"/>
    </source>
</evidence>